<dbReference type="SMART" id="SM00220">
    <property type="entry name" value="S_TKc"/>
    <property type="match status" value="1"/>
</dbReference>
<dbReference type="EMBL" id="UYYG01001197">
    <property type="protein sequence ID" value="VDN59985.1"/>
    <property type="molecule type" value="Genomic_DNA"/>
</dbReference>
<dbReference type="PANTHER" id="PTHR13902">
    <property type="entry name" value="SERINE/THREONINE-PROTEIN KINASE WNK WITH NO LYSINE -RELATED"/>
    <property type="match status" value="1"/>
</dbReference>
<reference evidence="3 5" key="2">
    <citation type="submission" date="2018-11" db="EMBL/GenBank/DDBJ databases">
        <authorList>
            <consortium name="Pathogen Informatics"/>
        </authorList>
    </citation>
    <scope>NUCLEOTIDE SEQUENCE [LARGE SCALE GENOMIC DNA]</scope>
</reference>
<dbReference type="STRING" id="318479.A0A158Q5G8"/>
<dbReference type="FunFam" id="3.30.200.20:FF:000607">
    <property type="entry name" value="Nuclear receptor-binding protein 2a"/>
    <property type="match status" value="1"/>
</dbReference>
<dbReference type="AlphaFoldDB" id="A0A158Q5G8"/>
<dbReference type="Proteomes" id="UP000274756">
    <property type="component" value="Unassembled WGS sequence"/>
</dbReference>
<dbReference type="SUPFAM" id="SSF56112">
    <property type="entry name" value="Protein kinase-like (PK-like)"/>
    <property type="match status" value="1"/>
</dbReference>
<dbReference type="InterPro" id="IPR050588">
    <property type="entry name" value="WNK_Ser-Thr_kinase"/>
</dbReference>
<organism evidence="4 6">
    <name type="scientific">Dracunculus medinensis</name>
    <name type="common">Guinea worm</name>
    <dbReference type="NCBI Taxonomy" id="318479"/>
    <lineage>
        <taxon>Eukaryota</taxon>
        <taxon>Metazoa</taxon>
        <taxon>Ecdysozoa</taxon>
        <taxon>Nematoda</taxon>
        <taxon>Chromadorea</taxon>
        <taxon>Rhabditida</taxon>
        <taxon>Spirurina</taxon>
        <taxon>Dracunculoidea</taxon>
        <taxon>Dracunculidae</taxon>
        <taxon>Dracunculus</taxon>
    </lineage>
</organism>
<reference evidence="6" key="1">
    <citation type="submission" date="2016-04" db="UniProtKB">
        <authorList>
            <consortium name="WormBaseParasite"/>
        </authorList>
    </citation>
    <scope>IDENTIFICATION</scope>
</reference>
<evidence type="ECO:0000313" key="5">
    <source>
        <dbReference type="Proteomes" id="UP000274756"/>
    </source>
</evidence>
<feature type="compositionally biased region" description="Basic and acidic residues" evidence="1">
    <location>
        <begin position="389"/>
        <end position="401"/>
    </location>
</feature>
<dbReference type="WBParaSite" id="DME_0000732201-mRNA-1">
    <property type="protein sequence ID" value="DME_0000732201-mRNA-1"/>
    <property type="gene ID" value="DME_0000732201"/>
</dbReference>
<evidence type="ECO:0000313" key="6">
    <source>
        <dbReference type="WBParaSite" id="DME_0000732201-mRNA-1"/>
    </source>
</evidence>
<keyword evidence="5" id="KW-1185">Reference proteome</keyword>
<protein>
    <submittedName>
        <fullName evidence="6">Protein kinase domain-containing protein</fullName>
    </submittedName>
</protein>
<sequence length="522" mass="58406">MISGIGTDSATTAVTTATTTLKSNATDAAAATVAALVDRSSRDRNDANSDSEGEGAAEVESRNLHVKGFQILEESPCKRWSKRREEVKQREVSGIDFAYLAMDNETGNEVVWNEVQFSERKNFREQEENVNVIFDKLTHLRHPNLVKFHKYWTDAKSEKPRIIFITEYVSSGSLARFLHRTRKIDSRITLKVNWPENLGFQVFFTPLNLDCTTVAPPADIYSFGICALEMAVQGGLGSANGGGEATSMISLEIIRKAIETIDDSVQKDFILKCLDSDPAKRPTARELLFHPILFEVHSLKLLSAHRIVEYRLNENLTVDDLRVKNPKKVAAASKLREMTYEEVISFQFDLDKFIDDVNNGIYPITAYVPSMRQKITSSISSSALGGQQSDDHFSEPSERVEPSPSPSGDSHSEYCESRSIVRFDAKMQGSTLTIVLQFNDLMNRQLTTELGKSDTGTNLAAELVQQGLVSEVKEPFFRTNLSNNSFQWVVHIREQVAYLSILSSMNGILANEISYPVFFSLD</sequence>
<dbReference type="InterPro" id="IPR011009">
    <property type="entry name" value="Kinase-like_dom_sf"/>
</dbReference>
<dbReference type="Gene3D" id="3.30.200.20">
    <property type="entry name" value="Phosphorylase Kinase, domain 1"/>
    <property type="match status" value="1"/>
</dbReference>
<feature type="region of interest" description="Disordered" evidence="1">
    <location>
        <begin position="379"/>
        <end position="413"/>
    </location>
</feature>
<evidence type="ECO:0000256" key="1">
    <source>
        <dbReference type="SAM" id="MobiDB-lite"/>
    </source>
</evidence>
<feature type="region of interest" description="Disordered" evidence="1">
    <location>
        <begin position="37"/>
        <end position="60"/>
    </location>
</feature>
<gene>
    <name evidence="3" type="ORF">DME_LOCUS9958</name>
</gene>
<evidence type="ECO:0000259" key="2">
    <source>
        <dbReference type="SMART" id="SM00220"/>
    </source>
</evidence>
<dbReference type="Gene3D" id="1.10.510.10">
    <property type="entry name" value="Transferase(Phosphotransferase) domain 1"/>
    <property type="match status" value="1"/>
</dbReference>
<dbReference type="GO" id="GO:0005524">
    <property type="term" value="F:ATP binding"/>
    <property type="evidence" value="ECO:0007669"/>
    <property type="project" value="InterPro"/>
</dbReference>
<proteinExistence type="predicted"/>
<dbReference type="GO" id="GO:0004672">
    <property type="term" value="F:protein kinase activity"/>
    <property type="evidence" value="ECO:0007669"/>
    <property type="project" value="InterPro"/>
</dbReference>
<evidence type="ECO:0000313" key="3">
    <source>
        <dbReference type="EMBL" id="VDN59985.1"/>
    </source>
</evidence>
<dbReference type="Proteomes" id="UP000038040">
    <property type="component" value="Unplaced"/>
</dbReference>
<feature type="compositionally biased region" description="Polar residues" evidence="1">
    <location>
        <begin position="379"/>
        <end position="388"/>
    </location>
</feature>
<evidence type="ECO:0000313" key="4">
    <source>
        <dbReference type="Proteomes" id="UP000038040"/>
    </source>
</evidence>
<dbReference type="InterPro" id="IPR000719">
    <property type="entry name" value="Prot_kinase_dom"/>
</dbReference>
<accession>A0A158Q5G8</accession>
<dbReference type="OrthoDB" id="1034557at2759"/>
<name>A0A158Q5G8_DRAME</name>
<feature type="domain" description="Protein kinase" evidence="2">
    <location>
        <begin position="86"/>
        <end position="293"/>
    </location>
</feature>